<keyword evidence="3" id="KW-0813">Transport</keyword>
<dbReference type="InParanoid" id="A2DSC2"/>
<dbReference type="PANTHER" id="PTHR12363:SF33">
    <property type="entry name" value="IMPORTIN-13"/>
    <property type="match status" value="1"/>
</dbReference>
<feature type="domain" description="Importin N-terminal" evidence="5">
    <location>
        <begin position="90"/>
        <end position="123"/>
    </location>
</feature>
<dbReference type="EMBL" id="DS113239">
    <property type="protein sequence ID" value="EAY16701.1"/>
    <property type="molecule type" value="Genomic_DNA"/>
</dbReference>
<dbReference type="InterPro" id="IPR001494">
    <property type="entry name" value="Importin-beta_N"/>
</dbReference>
<dbReference type="GO" id="GO:0005737">
    <property type="term" value="C:cytoplasm"/>
    <property type="evidence" value="ECO:0000318"/>
    <property type="project" value="GO_Central"/>
</dbReference>
<dbReference type="SMR" id="A2DSC2"/>
<evidence type="ECO:0000256" key="1">
    <source>
        <dbReference type="ARBA" id="ARBA00004123"/>
    </source>
</evidence>
<dbReference type="GO" id="GO:0006606">
    <property type="term" value="P:protein import into nucleus"/>
    <property type="evidence" value="ECO:0000318"/>
    <property type="project" value="GO_Central"/>
</dbReference>
<organism evidence="6 7">
    <name type="scientific">Trichomonas vaginalis (strain ATCC PRA-98 / G3)</name>
    <dbReference type="NCBI Taxonomy" id="412133"/>
    <lineage>
        <taxon>Eukaryota</taxon>
        <taxon>Metamonada</taxon>
        <taxon>Parabasalia</taxon>
        <taxon>Trichomonadida</taxon>
        <taxon>Trichomonadidae</taxon>
        <taxon>Trichomonas</taxon>
    </lineage>
</organism>
<dbReference type="Proteomes" id="UP000001542">
    <property type="component" value="Unassembled WGS sequence"/>
</dbReference>
<keyword evidence="7" id="KW-1185">Reference proteome</keyword>
<dbReference type="VEuPathDB" id="TrichDB:TVAGG3_0079260"/>
<dbReference type="InterPro" id="IPR011989">
    <property type="entry name" value="ARM-like"/>
</dbReference>
<accession>A2DSC2</accession>
<comment type="similarity">
    <text evidence="2">Belongs to the importin beta family.</text>
</comment>
<evidence type="ECO:0000256" key="4">
    <source>
        <dbReference type="ARBA" id="ARBA00023242"/>
    </source>
</evidence>
<reference evidence="6" key="2">
    <citation type="journal article" date="2007" name="Science">
        <title>Draft genome sequence of the sexually transmitted pathogen Trichomonas vaginalis.</title>
        <authorList>
            <person name="Carlton J.M."/>
            <person name="Hirt R.P."/>
            <person name="Silva J.C."/>
            <person name="Delcher A.L."/>
            <person name="Schatz M."/>
            <person name="Zhao Q."/>
            <person name="Wortman J.R."/>
            <person name="Bidwell S.L."/>
            <person name="Alsmark U.C.M."/>
            <person name="Besteiro S."/>
            <person name="Sicheritz-Ponten T."/>
            <person name="Noel C.J."/>
            <person name="Dacks J.B."/>
            <person name="Foster P.G."/>
            <person name="Simillion C."/>
            <person name="Van de Peer Y."/>
            <person name="Miranda-Saavedra D."/>
            <person name="Barton G.J."/>
            <person name="Westrop G.D."/>
            <person name="Mueller S."/>
            <person name="Dessi D."/>
            <person name="Fiori P.L."/>
            <person name="Ren Q."/>
            <person name="Paulsen I."/>
            <person name="Zhang H."/>
            <person name="Bastida-Corcuera F.D."/>
            <person name="Simoes-Barbosa A."/>
            <person name="Brown M.T."/>
            <person name="Hayes R.D."/>
            <person name="Mukherjee M."/>
            <person name="Okumura C.Y."/>
            <person name="Schneider R."/>
            <person name="Smith A.J."/>
            <person name="Vanacova S."/>
            <person name="Villalvazo M."/>
            <person name="Haas B.J."/>
            <person name="Pertea M."/>
            <person name="Feldblyum T.V."/>
            <person name="Utterback T.R."/>
            <person name="Shu C.L."/>
            <person name="Osoegawa K."/>
            <person name="de Jong P.J."/>
            <person name="Hrdy I."/>
            <person name="Horvathova L."/>
            <person name="Zubacova Z."/>
            <person name="Dolezal P."/>
            <person name="Malik S.B."/>
            <person name="Logsdon J.M. Jr."/>
            <person name="Henze K."/>
            <person name="Gupta A."/>
            <person name="Wang C.C."/>
            <person name="Dunne R.L."/>
            <person name="Upcroft J.A."/>
            <person name="Upcroft P."/>
            <person name="White O."/>
            <person name="Salzberg S.L."/>
            <person name="Tang P."/>
            <person name="Chiu C.-H."/>
            <person name="Lee Y.-S."/>
            <person name="Embley T.M."/>
            <person name="Coombs G.H."/>
            <person name="Mottram J.C."/>
            <person name="Tachezy J."/>
            <person name="Fraser-Liggett C.M."/>
            <person name="Johnson P.J."/>
        </authorList>
    </citation>
    <scope>NUCLEOTIDE SEQUENCE [LARGE SCALE GENOMIC DNA]</scope>
    <source>
        <strain evidence="6">G3</strain>
    </source>
</reference>
<evidence type="ECO:0000256" key="2">
    <source>
        <dbReference type="ARBA" id="ARBA00007991"/>
    </source>
</evidence>
<evidence type="ECO:0000256" key="3">
    <source>
        <dbReference type="ARBA" id="ARBA00022448"/>
    </source>
</evidence>
<dbReference type="KEGG" id="tva:4774712"/>
<dbReference type="PROSITE" id="PS50166">
    <property type="entry name" value="IMPORTIN_B_NT"/>
    <property type="match status" value="1"/>
</dbReference>
<dbReference type="VEuPathDB" id="TrichDB:TVAG_067060"/>
<dbReference type="PANTHER" id="PTHR12363">
    <property type="entry name" value="TRANSPORTIN 3 AND IMPORTIN 13"/>
    <property type="match status" value="1"/>
</dbReference>
<dbReference type="STRING" id="5722.A2DSC2"/>
<dbReference type="InterPro" id="IPR051345">
    <property type="entry name" value="Importin_beta-like_NTR"/>
</dbReference>
<dbReference type="AlphaFoldDB" id="A2DSC2"/>
<dbReference type="GO" id="GO:0031267">
    <property type="term" value="F:small GTPase binding"/>
    <property type="evidence" value="ECO:0007669"/>
    <property type="project" value="InterPro"/>
</dbReference>
<comment type="subcellular location">
    <subcellularLocation>
        <location evidence="1">Nucleus</location>
    </subcellularLocation>
</comment>
<dbReference type="RefSeq" id="XP_001328924.1">
    <property type="nucleotide sequence ID" value="XM_001328889.1"/>
</dbReference>
<sequence length="890" mass="101980">MYNGSLEQVNIFIKSDNRMCTPEALLPIFTDFLSNNTDKNNAASKQIFEYRSQSPLDLLLSASAISLDNDIDQNFVHLALTVITSILKPSTMQSQNEIKEFWKSISEDQRQTIRNALIHGLMYSNAGTRSISAKALGYLFTFAIPCNERNTVFPLLRELFTNTDSYGEYAKFGAISVMNTIFELKSFIVKAYPNYLTDVDITMQCCSEILQLSPKTDNENLNFAFQCIYNCAVNYQERKTDIFEDNERALALYNLIFSFFNIDDTDLHKTLYDLLLLLLKDKYEESSTIFPEIFKVISVDFQHNNESIVKQCIDFWDALCSYESSIISTIEDPPNYIRQVYETIVEELLNWLSQDYEDEESRDDSSLFHKAIEAQKLIESFGKFLPDEILPILVNFFSTNIVSSEWRPIQASLLAIRAALNIAKKDAEELLNFYDGIITLCGHENSAVRETSLLVLSELIVTFPKKLEPNFDGCMELAINHISTSPRDAAYACILISKILKNSTFTFEQYEQLEHELFNLIDMEFTCGAVPLNRAIVKVFSSLIDCISINLLDTDNVEAINRRANMLISILHGIADRILKVSEISDSNIHNIILYLLSQINFKICQAYIFSYDTTRCHCYTEQMQISCQTVIEPVFSLFDIQNPSTDILHIIADIVRAGKLVEVYEQLLPIFSQLIQTEEASISNFVCKLMSHMFISEFVQVTLPNIENFLQILVAKSSDEYCTVQSFISIASLAGSLIRICEEGSHFDYLLTFLEFARNVYVNRLTMMTTSEYPDYIESVVSLDIIFVRSANTNFDSSIYNPRRLKFIFDVIKLAEELPEIPTNIYSLVFLFIKTCAMSKKLKQMVNVYLQQYYTKMYVDSKAQAVLIARNEKDLAKLMKSFYSKLSNV</sequence>
<dbReference type="FunFam" id="1.25.10.10:FF:001596">
    <property type="entry name" value="Uncharacterized protein"/>
    <property type="match status" value="1"/>
</dbReference>
<dbReference type="SUPFAM" id="SSF48371">
    <property type="entry name" value="ARM repeat"/>
    <property type="match status" value="1"/>
</dbReference>
<protein>
    <recommendedName>
        <fullName evidence="5">Importin N-terminal domain-containing protein</fullName>
    </recommendedName>
</protein>
<dbReference type="InterPro" id="IPR016024">
    <property type="entry name" value="ARM-type_fold"/>
</dbReference>
<reference evidence="6" key="1">
    <citation type="submission" date="2006-10" db="EMBL/GenBank/DDBJ databases">
        <authorList>
            <person name="Amadeo P."/>
            <person name="Zhao Q."/>
            <person name="Wortman J."/>
            <person name="Fraser-Liggett C."/>
            <person name="Carlton J."/>
        </authorList>
    </citation>
    <scope>NUCLEOTIDE SEQUENCE</scope>
    <source>
        <strain evidence="6">G3</strain>
    </source>
</reference>
<dbReference type="GO" id="GO:0005634">
    <property type="term" value="C:nucleus"/>
    <property type="evidence" value="ECO:0007669"/>
    <property type="project" value="UniProtKB-SubCell"/>
</dbReference>
<evidence type="ECO:0000313" key="6">
    <source>
        <dbReference type="EMBL" id="EAY16701.1"/>
    </source>
</evidence>
<dbReference type="Gene3D" id="1.25.10.10">
    <property type="entry name" value="Leucine-rich Repeat Variant"/>
    <property type="match status" value="1"/>
</dbReference>
<evidence type="ECO:0000259" key="5">
    <source>
        <dbReference type="PROSITE" id="PS50166"/>
    </source>
</evidence>
<proteinExistence type="inferred from homology"/>
<keyword evidence="4" id="KW-0539">Nucleus</keyword>
<evidence type="ECO:0000313" key="7">
    <source>
        <dbReference type="Proteomes" id="UP000001542"/>
    </source>
</evidence>
<gene>
    <name evidence="6" type="ORF">TVAG_067060</name>
</gene>
<name>A2DSC2_TRIV3</name>